<evidence type="ECO:0000256" key="6">
    <source>
        <dbReference type="ARBA" id="ARBA00022777"/>
    </source>
</evidence>
<dbReference type="InterPro" id="IPR005467">
    <property type="entry name" value="His_kinase_dom"/>
</dbReference>
<dbReference type="PANTHER" id="PTHR43065:SF10">
    <property type="entry name" value="PEROXIDE STRESS-ACTIVATED HISTIDINE KINASE MAK3"/>
    <property type="match status" value="1"/>
</dbReference>
<dbReference type="Pfam" id="PF00989">
    <property type="entry name" value="PAS"/>
    <property type="match status" value="1"/>
</dbReference>
<keyword evidence="15" id="KW-1185">Reference proteome</keyword>
<evidence type="ECO:0000259" key="10">
    <source>
        <dbReference type="PROSITE" id="PS50109"/>
    </source>
</evidence>
<dbReference type="InterPro" id="IPR003594">
    <property type="entry name" value="HATPase_dom"/>
</dbReference>
<keyword evidence="6 14" id="KW-0418">Kinase</keyword>
<dbReference type="InterPro" id="IPR004358">
    <property type="entry name" value="Sig_transdc_His_kin-like_C"/>
</dbReference>
<evidence type="ECO:0000256" key="2">
    <source>
        <dbReference type="ARBA" id="ARBA00012438"/>
    </source>
</evidence>
<keyword evidence="4" id="KW-0808">Transferase</keyword>
<evidence type="ECO:0000256" key="3">
    <source>
        <dbReference type="ARBA" id="ARBA00022553"/>
    </source>
</evidence>
<evidence type="ECO:0000259" key="13">
    <source>
        <dbReference type="PROSITE" id="PS50839"/>
    </source>
</evidence>
<dbReference type="PROSITE" id="PS50112">
    <property type="entry name" value="PAS"/>
    <property type="match status" value="1"/>
</dbReference>
<gene>
    <name evidence="14" type="ORF">EV678_1172</name>
</gene>
<dbReference type="SMART" id="SM00387">
    <property type="entry name" value="HATPase_c"/>
    <property type="match status" value="1"/>
</dbReference>
<evidence type="ECO:0000256" key="5">
    <source>
        <dbReference type="ARBA" id="ARBA00022741"/>
    </source>
</evidence>
<dbReference type="CDD" id="cd18773">
    <property type="entry name" value="PDC1_HK_sensor"/>
    <property type="match status" value="1"/>
</dbReference>
<name>A0ABY0IRY8_9RHOO</name>
<sequence length="662" mass="73752">MKRLSVPSSGSVLQWPRWTLLMPKLAVGLLVISLVSLLWLLHRNEVEEQRATLIADILWLEQNFRFHMSGNEDQLNRTGLDMGSAAKGGTPATVFQVQAQHIVKNNPEVEQVIWLDAGGNLVQAYPNRIPDRQELDIFGGPITRDAFDFARKLGKATYTDPYRAAGGNSQIDLFVPIYRQGDFAGMLVMAYSLKSMLNHLVPWWFAEKYQLRILDDGGAVLASKSNIQGEPGLAYELPFDPPGHGLMLQGIAYRNAGNPAQLVLAGAIVVLAIGVFWSLFAIRGLIKKRLAAEQALRDEHAFRQAMEDSMIIGMRARDMDGRITYVNPAFCRMSGYRADELVGHSPPLPYWNPDSLDTHEEQNALVLTGHAPNEGFEASIRHRDGHIVHTMVYATPLIDAHGKQTGWISSVVDISERKKAQALQRQQQEKLEQTARLVTMGEMASTLAHELNQPLSAIASYTTGCLNRLEAGDYTREEISGALNKLALQAQRAGRIIRRVHDFVRRREPQRVICHLEEVIEDSIAFIEPLARKQQVHMLRLVPAHLPKLLADPVLLGQVLINLMRNGIDAMAATPPERRQLIVEAQLLGDQVEVCIADRGCGIPPEVAEKLFSPFFTTKTEGMGMGLNICRSVIEFHGGRLWFEPGAEGGTVFIFTLPLDWE</sequence>
<dbReference type="SMART" id="SM00086">
    <property type="entry name" value="PAC"/>
    <property type="match status" value="1"/>
</dbReference>
<evidence type="ECO:0000259" key="12">
    <source>
        <dbReference type="PROSITE" id="PS50113"/>
    </source>
</evidence>
<dbReference type="Gene3D" id="3.30.565.10">
    <property type="entry name" value="Histidine kinase-like ATPase, C-terminal domain"/>
    <property type="match status" value="1"/>
</dbReference>
<evidence type="ECO:0000256" key="7">
    <source>
        <dbReference type="ARBA" id="ARBA00022840"/>
    </source>
</evidence>
<keyword evidence="7" id="KW-0067">ATP-binding</keyword>
<dbReference type="InterPro" id="IPR006189">
    <property type="entry name" value="CHASE_dom"/>
</dbReference>
<dbReference type="Pfam" id="PF02518">
    <property type="entry name" value="HATPase_c"/>
    <property type="match status" value="1"/>
</dbReference>
<keyword evidence="9" id="KW-1133">Transmembrane helix</keyword>
<dbReference type="Pfam" id="PF00512">
    <property type="entry name" value="HisKA"/>
    <property type="match status" value="1"/>
</dbReference>
<evidence type="ECO:0000256" key="1">
    <source>
        <dbReference type="ARBA" id="ARBA00000085"/>
    </source>
</evidence>
<dbReference type="PROSITE" id="PS50839">
    <property type="entry name" value="CHASE"/>
    <property type="match status" value="1"/>
</dbReference>
<keyword evidence="3" id="KW-0597">Phosphoprotein</keyword>
<dbReference type="InterPro" id="IPR003661">
    <property type="entry name" value="HisK_dim/P_dom"/>
</dbReference>
<dbReference type="InterPro" id="IPR035965">
    <property type="entry name" value="PAS-like_dom_sf"/>
</dbReference>
<keyword evidence="5" id="KW-0547">Nucleotide-binding</keyword>
<feature type="transmembrane region" description="Helical" evidence="9">
    <location>
        <begin position="262"/>
        <end position="282"/>
    </location>
</feature>
<comment type="catalytic activity">
    <reaction evidence="1">
        <text>ATP + protein L-histidine = ADP + protein N-phospho-L-histidine.</text>
        <dbReference type="EC" id="2.7.13.3"/>
    </reaction>
</comment>
<dbReference type="PROSITE" id="PS50113">
    <property type="entry name" value="PAC"/>
    <property type="match status" value="1"/>
</dbReference>
<dbReference type="InterPro" id="IPR036890">
    <property type="entry name" value="HATPase_C_sf"/>
</dbReference>
<dbReference type="CDD" id="cd00082">
    <property type="entry name" value="HisKA"/>
    <property type="match status" value="1"/>
</dbReference>
<dbReference type="CDD" id="cd00130">
    <property type="entry name" value="PAS"/>
    <property type="match status" value="1"/>
</dbReference>
<dbReference type="SUPFAM" id="SSF47384">
    <property type="entry name" value="Homodimeric domain of signal transducing histidine kinase"/>
    <property type="match status" value="1"/>
</dbReference>
<dbReference type="SUPFAM" id="SSF55874">
    <property type="entry name" value="ATPase domain of HSP90 chaperone/DNA topoisomerase II/histidine kinase"/>
    <property type="match status" value="1"/>
</dbReference>
<feature type="domain" description="PAS" evidence="11">
    <location>
        <begin position="298"/>
        <end position="370"/>
    </location>
</feature>
<dbReference type="NCBIfam" id="TIGR00229">
    <property type="entry name" value="sensory_box"/>
    <property type="match status" value="1"/>
</dbReference>
<evidence type="ECO:0000259" key="11">
    <source>
        <dbReference type="PROSITE" id="PS50112"/>
    </source>
</evidence>
<keyword evidence="9" id="KW-0812">Transmembrane</keyword>
<evidence type="ECO:0000256" key="9">
    <source>
        <dbReference type="SAM" id="Phobius"/>
    </source>
</evidence>
<dbReference type="SMART" id="SM00388">
    <property type="entry name" value="HisKA"/>
    <property type="match status" value="1"/>
</dbReference>
<dbReference type="PROSITE" id="PS50109">
    <property type="entry name" value="HIS_KIN"/>
    <property type="match status" value="1"/>
</dbReference>
<evidence type="ECO:0000256" key="8">
    <source>
        <dbReference type="ARBA" id="ARBA00023012"/>
    </source>
</evidence>
<reference evidence="14 15" key="1">
    <citation type="submission" date="2019-02" db="EMBL/GenBank/DDBJ databases">
        <title>Genomic Encyclopedia of Type Strains, Phase IV (KMG-IV): sequencing the most valuable type-strain genomes for metagenomic binning, comparative biology and taxonomic classification.</title>
        <authorList>
            <person name="Goeker M."/>
        </authorList>
    </citation>
    <scope>NUCLEOTIDE SEQUENCE [LARGE SCALE GENOMIC DNA]</scope>
    <source>
        <strain evidence="14 15">DSM 21223</strain>
    </source>
</reference>
<dbReference type="RefSeq" id="WP_130458819.1">
    <property type="nucleotide sequence ID" value="NZ_SHKM01000001.1"/>
</dbReference>
<keyword evidence="8" id="KW-0902">Two-component regulatory system</keyword>
<comment type="caution">
    <text evidence="14">The sequence shown here is derived from an EMBL/GenBank/DDBJ whole genome shotgun (WGS) entry which is preliminary data.</text>
</comment>
<dbReference type="SMART" id="SM00091">
    <property type="entry name" value="PAS"/>
    <property type="match status" value="1"/>
</dbReference>
<dbReference type="Gene3D" id="1.10.287.130">
    <property type="match status" value="1"/>
</dbReference>
<dbReference type="InterPro" id="IPR036097">
    <property type="entry name" value="HisK_dim/P_sf"/>
</dbReference>
<evidence type="ECO:0000313" key="14">
    <source>
        <dbReference type="EMBL" id="RZT90358.1"/>
    </source>
</evidence>
<evidence type="ECO:0000256" key="4">
    <source>
        <dbReference type="ARBA" id="ARBA00022679"/>
    </source>
</evidence>
<dbReference type="PANTHER" id="PTHR43065">
    <property type="entry name" value="SENSOR HISTIDINE KINASE"/>
    <property type="match status" value="1"/>
</dbReference>
<feature type="domain" description="CHASE" evidence="13">
    <location>
        <begin position="135"/>
        <end position="200"/>
    </location>
</feature>
<feature type="transmembrane region" description="Helical" evidence="9">
    <location>
        <begin position="20"/>
        <end position="41"/>
    </location>
</feature>
<feature type="domain" description="Histidine kinase" evidence="10">
    <location>
        <begin position="446"/>
        <end position="661"/>
    </location>
</feature>
<dbReference type="Proteomes" id="UP000292136">
    <property type="component" value="Unassembled WGS sequence"/>
</dbReference>
<dbReference type="InterPro" id="IPR000700">
    <property type="entry name" value="PAS-assoc_C"/>
</dbReference>
<dbReference type="InterPro" id="IPR013767">
    <property type="entry name" value="PAS_fold"/>
</dbReference>
<dbReference type="InterPro" id="IPR000014">
    <property type="entry name" value="PAS"/>
</dbReference>
<dbReference type="GO" id="GO:0016301">
    <property type="term" value="F:kinase activity"/>
    <property type="evidence" value="ECO:0007669"/>
    <property type="project" value="UniProtKB-KW"/>
</dbReference>
<feature type="domain" description="PAC" evidence="12">
    <location>
        <begin position="374"/>
        <end position="426"/>
    </location>
</feature>
<dbReference type="Gene3D" id="3.30.450.20">
    <property type="entry name" value="PAS domain"/>
    <property type="match status" value="1"/>
</dbReference>
<accession>A0ABY0IRY8</accession>
<protein>
    <recommendedName>
        <fullName evidence="2">histidine kinase</fullName>
        <ecNumber evidence="2">2.7.13.3</ecNumber>
    </recommendedName>
</protein>
<evidence type="ECO:0000313" key="15">
    <source>
        <dbReference type="Proteomes" id="UP000292136"/>
    </source>
</evidence>
<dbReference type="SUPFAM" id="SSF55785">
    <property type="entry name" value="PYP-like sensor domain (PAS domain)"/>
    <property type="match status" value="1"/>
</dbReference>
<organism evidence="14 15">
    <name type="scientific">Azospira oryzae</name>
    <dbReference type="NCBI Taxonomy" id="146939"/>
    <lineage>
        <taxon>Bacteria</taxon>
        <taxon>Pseudomonadati</taxon>
        <taxon>Pseudomonadota</taxon>
        <taxon>Betaproteobacteria</taxon>
        <taxon>Rhodocyclales</taxon>
        <taxon>Rhodocyclaceae</taxon>
        <taxon>Azospira</taxon>
    </lineage>
</organism>
<keyword evidence="9" id="KW-0472">Membrane</keyword>
<proteinExistence type="predicted"/>
<dbReference type="PRINTS" id="PR00344">
    <property type="entry name" value="BCTRLSENSOR"/>
</dbReference>
<dbReference type="EC" id="2.7.13.3" evidence="2"/>
<dbReference type="InterPro" id="IPR001610">
    <property type="entry name" value="PAC"/>
</dbReference>
<dbReference type="EMBL" id="SHKM01000001">
    <property type="protein sequence ID" value="RZT90358.1"/>
    <property type="molecule type" value="Genomic_DNA"/>
</dbReference>